<dbReference type="KEGG" id="auh:AWM75_07885"/>
<organism evidence="1 2">
    <name type="scientific">Aerococcus urinaehominis</name>
    <dbReference type="NCBI Taxonomy" id="128944"/>
    <lineage>
        <taxon>Bacteria</taxon>
        <taxon>Bacillati</taxon>
        <taxon>Bacillota</taxon>
        <taxon>Bacilli</taxon>
        <taxon>Lactobacillales</taxon>
        <taxon>Aerococcaceae</taxon>
        <taxon>Aerococcus</taxon>
    </lineage>
</organism>
<sequence>MATVQQVLDTARGYLGMIQGSSRHHRLIDAYNKITPRPVGYIVTYADDWCDAFVTVVGDQAGASDLIGRECGVQRHIHLFTAKGIWLGRVKPVAGDIICFDWDGGGFADHIGFVESVSGNTVTTIEGNSARSVARRQYAYNDWRIKGYARPKYRIGQTVGPDKIRQLAKEVLDGLWGNGQDRIRRLQGAGYPAGSVQAAVNDLVAKRDQANYPARVTVAQHATHWQTGQPIDDWVKGKTFAVAEVKAINQSKSKQAYLLVNRGLAIGWLLDQDVQK</sequence>
<protein>
    <submittedName>
        <fullName evidence="1">Uncharacterized protein</fullName>
    </submittedName>
</protein>
<dbReference type="Gene3D" id="3.90.1720.10">
    <property type="entry name" value="endopeptidase domain like (from Nostoc punctiforme)"/>
    <property type="match status" value="1"/>
</dbReference>
<dbReference type="OrthoDB" id="5056238at2"/>
<dbReference type="InterPro" id="IPR038765">
    <property type="entry name" value="Papain-like_cys_pep_sf"/>
</dbReference>
<dbReference type="Proteomes" id="UP000062260">
    <property type="component" value="Chromosome"/>
</dbReference>
<dbReference type="InterPro" id="IPR013168">
    <property type="entry name" value="Cpl_7_lyso_C"/>
</dbReference>
<dbReference type="InterPro" id="IPR007921">
    <property type="entry name" value="CHAP_dom"/>
</dbReference>
<dbReference type="AlphaFoldDB" id="A0A0X8FNG6"/>
<dbReference type="STRING" id="128944.AWM75_07885"/>
<evidence type="ECO:0000313" key="1">
    <source>
        <dbReference type="EMBL" id="AMB99892.1"/>
    </source>
</evidence>
<name>A0A0X8FNG6_9LACT</name>
<dbReference type="RefSeq" id="WP_067980550.1">
    <property type="nucleotide sequence ID" value="NZ_CP014163.1"/>
</dbReference>
<dbReference type="EMBL" id="CP014163">
    <property type="protein sequence ID" value="AMB99892.1"/>
    <property type="molecule type" value="Genomic_DNA"/>
</dbReference>
<gene>
    <name evidence="1" type="ORF">AWM75_07885</name>
</gene>
<reference evidence="2" key="2">
    <citation type="submission" date="2016-01" db="EMBL/GenBank/DDBJ databases">
        <title>Six Aerococcus type strain genome sequencing and assembly using PacBio and Illumina Hiseq.</title>
        <authorList>
            <person name="Carkaci D."/>
            <person name="Dargis R."/>
            <person name="Nielsen X.C."/>
            <person name="Skovgaard O."/>
            <person name="Fuursted K."/>
            <person name="Christensen J.J."/>
        </authorList>
    </citation>
    <scope>NUCLEOTIDE SEQUENCE [LARGE SCALE GENOMIC DNA]</scope>
    <source>
        <strain evidence="2">CCUG42038B</strain>
    </source>
</reference>
<dbReference type="Pfam" id="PF08230">
    <property type="entry name" value="CW_7"/>
    <property type="match status" value="1"/>
</dbReference>
<evidence type="ECO:0000313" key="2">
    <source>
        <dbReference type="Proteomes" id="UP000062260"/>
    </source>
</evidence>
<keyword evidence="2" id="KW-1185">Reference proteome</keyword>
<dbReference type="SUPFAM" id="SSF54001">
    <property type="entry name" value="Cysteine proteinases"/>
    <property type="match status" value="1"/>
</dbReference>
<proteinExistence type="predicted"/>
<dbReference type="SMART" id="SM01095">
    <property type="entry name" value="Cpl-7"/>
    <property type="match status" value="1"/>
</dbReference>
<dbReference type="Pfam" id="PF05257">
    <property type="entry name" value="CHAP"/>
    <property type="match status" value="1"/>
</dbReference>
<accession>A0A0X8FNG6</accession>
<reference evidence="1 2" key="1">
    <citation type="journal article" date="2016" name="Genome Announc.">
        <title>Complete Genome Sequences of Aerococcus christensenii CCUG 28831T, Aerococcus sanguinicola CCUG 43001T, Aerococcus urinae CCUG 36881T, Aerococcus urinaeequi CCUG 28094T, Aerococcus urinaehominis CCUG 42038 BT, and Aerococcus viridans CCUG 4311T.</title>
        <authorList>
            <person name="Carkaci D."/>
            <person name="Dargis R."/>
            <person name="Nielsen X.C."/>
            <person name="Skovgaard O."/>
            <person name="Fuursted K."/>
            <person name="Christensen J.J."/>
        </authorList>
    </citation>
    <scope>NUCLEOTIDE SEQUENCE [LARGE SCALE GENOMIC DNA]</scope>
    <source>
        <strain evidence="1 2">CCUG42038B</strain>
    </source>
</reference>